<dbReference type="InterPro" id="IPR058647">
    <property type="entry name" value="BSH_CzcB-like"/>
</dbReference>
<dbReference type="Gene3D" id="2.40.30.170">
    <property type="match status" value="1"/>
</dbReference>
<dbReference type="GO" id="GO:0046914">
    <property type="term" value="F:transition metal ion binding"/>
    <property type="evidence" value="ECO:0007669"/>
    <property type="project" value="TreeGrafter"/>
</dbReference>
<feature type="domain" description="CzcB-like barrel-sandwich hybrid" evidence="6">
    <location>
        <begin position="95"/>
        <end position="168"/>
    </location>
</feature>
<dbReference type="Pfam" id="PF25973">
    <property type="entry name" value="BSH_CzcB"/>
    <property type="match status" value="1"/>
</dbReference>
<dbReference type="InterPro" id="IPR058792">
    <property type="entry name" value="Beta-barrel_RND_2"/>
</dbReference>
<dbReference type="EMBL" id="DRQG01000106">
    <property type="protein sequence ID" value="HGY56276.1"/>
    <property type="molecule type" value="Genomic_DNA"/>
</dbReference>
<dbReference type="GO" id="GO:0015679">
    <property type="term" value="P:plasma membrane copper ion transport"/>
    <property type="evidence" value="ECO:0007669"/>
    <property type="project" value="TreeGrafter"/>
</dbReference>
<evidence type="ECO:0000256" key="3">
    <source>
        <dbReference type="SAM" id="MobiDB-lite"/>
    </source>
</evidence>
<evidence type="ECO:0000259" key="7">
    <source>
        <dbReference type="Pfam" id="PF25975"/>
    </source>
</evidence>
<dbReference type="PANTHER" id="PTHR30097">
    <property type="entry name" value="CATION EFFLUX SYSTEM PROTEIN CUSB"/>
    <property type="match status" value="1"/>
</dbReference>
<feature type="chain" id="PRO_5031523255" evidence="4">
    <location>
        <begin position="22"/>
        <end position="327"/>
    </location>
</feature>
<evidence type="ECO:0000256" key="1">
    <source>
        <dbReference type="ARBA" id="ARBA00009477"/>
    </source>
</evidence>
<dbReference type="Proteomes" id="UP000885779">
    <property type="component" value="Unassembled WGS sequence"/>
</dbReference>
<sequence length="327" mass="35990">MKNRFKTIFLNGLLAVFVTTAVVLLQSCANGSDAEKTKDTHKEESMEEEGHEQEEIVRFSAEELKEFGIETAVAGPGKLQVHIDLTGEIVIDPDRLAHIFPRFPGIVKNVRKKIGDKVKKGEVLAIIESNESLVPYEVKSLINGTVIEMHLTLGEVVNDARHAFLIADLSHVWANLNVYQKDLPYVKIGRKATISAGYGIKEAVGVISYISPVVDEMTRTATARVVLPNPDGRWRPGLFVNATVVKEEMEVDIIVPKTALENFENQTVVFIKTDEGFKPQPVSVGRSNTYSVEIIAGLQAGQEYVSKGGFTIKAELQKSELGEGHGH</sequence>
<dbReference type="InterPro" id="IPR051909">
    <property type="entry name" value="MFP_Cation_Efflux"/>
</dbReference>
<dbReference type="InterPro" id="IPR058649">
    <property type="entry name" value="CzcB_C"/>
</dbReference>
<gene>
    <name evidence="8" type="ORF">ENK44_11265</name>
</gene>
<dbReference type="PANTHER" id="PTHR30097:SF4">
    <property type="entry name" value="SLR6042 PROTEIN"/>
    <property type="match status" value="1"/>
</dbReference>
<feature type="domain" description="CusB-like beta-barrel" evidence="5">
    <location>
        <begin position="172"/>
        <end position="246"/>
    </location>
</feature>
<dbReference type="SUPFAM" id="SSF111369">
    <property type="entry name" value="HlyD-like secretion proteins"/>
    <property type="match status" value="1"/>
</dbReference>
<dbReference type="GO" id="GO:0060003">
    <property type="term" value="P:copper ion export"/>
    <property type="evidence" value="ECO:0007669"/>
    <property type="project" value="TreeGrafter"/>
</dbReference>
<reference evidence="8" key="1">
    <citation type="journal article" date="2020" name="mSystems">
        <title>Genome- and Community-Level Interaction Insights into Carbon Utilization and Element Cycling Functions of Hydrothermarchaeota in Hydrothermal Sediment.</title>
        <authorList>
            <person name="Zhou Z."/>
            <person name="Liu Y."/>
            <person name="Xu W."/>
            <person name="Pan J."/>
            <person name="Luo Z.H."/>
            <person name="Li M."/>
        </authorList>
    </citation>
    <scope>NUCLEOTIDE SEQUENCE [LARGE SCALE GENOMIC DNA]</scope>
    <source>
        <strain evidence="8">HyVt-577</strain>
    </source>
</reference>
<feature type="region of interest" description="Disordered" evidence="3">
    <location>
        <begin position="33"/>
        <end position="52"/>
    </location>
</feature>
<feature type="signal peptide" evidence="4">
    <location>
        <begin position="1"/>
        <end position="21"/>
    </location>
</feature>
<dbReference type="FunFam" id="2.40.30.170:FF:000010">
    <property type="entry name" value="Efflux RND transporter periplasmic adaptor subunit"/>
    <property type="match status" value="1"/>
</dbReference>
<comment type="similarity">
    <text evidence="1">Belongs to the membrane fusion protein (MFP) (TC 8.A.1) family.</text>
</comment>
<dbReference type="Pfam" id="PF25954">
    <property type="entry name" value="Beta-barrel_RND_2"/>
    <property type="match status" value="1"/>
</dbReference>
<dbReference type="GO" id="GO:0030288">
    <property type="term" value="C:outer membrane-bounded periplasmic space"/>
    <property type="evidence" value="ECO:0007669"/>
    <property type="project" value="TreeGrafter"/>
</dbReference>
<evidence type="ECO:0000313" key="8">
    <source>
        <dbReference type="EMBL" id="HGY56276.1"/>
    </source>
</evidence>
<dbReference type="PROSITE" id="PS51257">
    <property type="entry name" value="PROKAR_LIPOPROTEIN"/>
    <property type="match status" value="1"/>
</dbReference>
<dbReference type="AlphaFoldDB" id="A0A7V4U1F3"/>
<keyword evidence="2" id="KW-0813">Transport</keyword>
<accession>A0A7V4U1F3</accession>
<organism evidence="8">
    <name type="scientific">Caldithrix abyssi</name>
    <dbReference type="NCBI Taxonomy" id="187145"/>
    <lineage>
        <taxon>Bacteria</taxon>
        <taxon>Pseudomonadati</taxon>
        <taxon>Calditrichota</taxon>
        <taxon>Calditrichia</taxon>
        <taxon>Calditrichales</taxon>
        <taxon>Calditrichaceae</taxon>
        <taxon>Caldithrix</taxon>
    </lineage>
</organism>
<proteinExistence type="inferred from homology"/>
<keyword evidence="4" id="KW-0732">Signal</keyword>
<dbReference type="Gene3D" id="2.40.420.20">
    <property type="match status" value="1"/>
</dbReference>
<feature type="domain" description="CzcB-like C-terminal circularly permuted SH3-like" evidence="7">
    <location>
        <begin position="253"/>
        <end position="313"/>
    </location>
</feature>
<evidence type="ECO:0000259" key="6">
    <source>
        <dbReference type="Pfam" id="PF25973"/>
    </source>
</evidence>
<evidence type="ECO:0000256" key="4">
    <source>
        <dbReference type="SAM" id="SignalP"/>
    </source>
</evidence>
<dbReference type="Pfam" id="PF25975">
    <property type="entry name" value="CzcB_C"/>
    <property type="match status" value="1"/>
</dbReference>
<name>A0A7V4U1F3_CALAY</name>
<evidence type="ECO:0000259" key="5">
    <source>
        <dbReference type="Pfam" id="PF25954"/>
    </source>
</evidence>
<dbReference type="Gene3D" id="2.40.50.100">
    <property type="match status" value="1"/>
</dbReference>
<feature type="compositionally biased region" description="Basic and acidic residues" evidence="3">
    <location>
        <begin position="33"/>
        <end position="44"/>
    </location>
</feature>
<evidence type="ECO:0000256" key="2">
    <source>
        <dbReference type="ARBA" id="ARBA00022448"/>
    </source>
</evidence>
<protein>
    <submittedName>
        <fullName evidence="8">HlyD family efflux transporter periplasmic adaptor subunit</fullName>
    </submittedName>
</protein>
<comment type="caution">
    <text evidence="8">The sequence shown here is derived from an EMBL/GenBank/DDBJ whole genome shotgun (WGS) entry which is preliminary data.</text>
</comment>